<keyword evidence="3" id="KW-1185">Reference proteome</keyword>
<dbReference type="EMBL" id="BSYO01000001">
    <property type="protein sequence ID" value="GMG99246.1"/>
    <property type="molecule type" value="Genomic_DNA"/>
</dbReference>
<keyword evidence="1" id="KW-1133">Transmembrane helix</keyword>
<gene>
    <name evidence="2" type="ORF">Nepgr_001086</name>
</gene>
<comment type="caution">
    <text evidence="2">The sequence shown here is derived from an EMBL/GenBank/DDBJ whole genome shotgun (WGS) entry which is preliminary data.</text>
</comment>
<feature type="transmembrane region" description="Helical" evidence="1">
    <location>
        <begin position="34"/>
        <end position="58"/>
    </location>
</feature>
<proteinExistence type="predicted"/>
<keyword evidence="1" id="KW-0812">Transmembrane</keyword>
<sequence>MQAPSALLPLLLYFADTHVASFLVGWCGRFWAHWISFSSLGLGGWFAANVLSLAFLLLEGMLPGVVSLLVRFFEETAGWWFITAVVQCWLDISVLCASWCCKIDVSLMVSPAADLLGTLKQLLEANAEDFHPVQLHSYWEWSAPVEFVIAAGCVVCAKDYQCDAAAVGAGLPVPTGVSPVFFC</sequence>
<evidence type="ECO:0000313" key="3">
    <source>
        <dbReference type="Proteomes" id="UP001279734"/>
    </source>
</evidence>
<evidence type="ECO:0000313" key="2">
    <source>
        <dbReference type="EMBL" id="GMG99246.1"/>
    </source>
</evidence>
<feature type="transmembrane region" description="Helical" evidence="1">
    <location>
        <begin position="6"/>
        <end position="27"/>
    </location>
</feature>
<accession>A0AAD3P4P9</accession>
<protein>
    <submittedName>
        <fullName evidence="2">Uncharacterized protein</fullName>
    </submittedName>
</protein>
<feature type="transmembrane region" description="Helical" evidence="1">
    <location>
        <begin position="78"/>
        <end position="101"/>
    </location>
</feature>
<organism evidence="2 3">
    <name type="scientific">Nepenthes gracilis</name>
    <name type="common">Slender pitcher plant</name>
    <dbReference type="NCBI Taxonomy" id="150966"/>
    <lineage>
        <taxon>Eukaryota</taxon>
        <taxon>Viridiplantae</taxon>
        <taxon>Streptophyta</taxon>
        <taxon>Embryophyta</taxon>
        <taxon>Tracheophyta</taxon>
        <taxon>Spermatophyta</taxon>
        <taxon>Magnoliopsida</taxon>
        <taxon>eudicotyledons</taxon>
        <taxon>Gunneridae</taxon>
        <taxon>Pentapetalae</taxon>
        <taxon>Caryophyllales</taxon>
        <taxon>Nepenthaceae</taxon>
        <taxon>Nepenthes</taxon>
    </lineage>
</organism>
<evidence type="ECO:0000256" key="1">
    <source>
        <dbReference type="SAM" id="Phobius"/>
    </source>
</evidence>
<name>A0AAD3P4P9_NEPGR</name>
<dbReference type="AlphaFoldDB" id="A0AAD3P4P9"/>
<dbReference type="Proteomes" id="UP001279734">
    <property type="component" value="Unassembled WGS sequence"/>
</dbReference>
<keyword evidence="1" id="KW-0472">Membrane</keyword>
<reference evidence="2" key="1">
    <citation type="submission" date="2023-05" db="EMBL/GenBank/DDBJ databases">
        <title>Nepenthes gracilis genome sequencing.</title>
        <authorList>
            <person name="Fukushima K."/>
        </authorList>
    </citation>
    <scope>NUCLEOTIDE SEQUENCE</scope>
    <source>
        <strain evidence="2">SING2019-196</strain>
    </source>
</reference>